<dbReference type="Proteomes" id="UP000321617">
    <property type="component" value="Unassembled WGS sequence"/>
</dbReference>
<dbReference type="AlphaFoldDB" id="A0A562VE75"/>
<dbReference type="EMBL" id="VLLL01000005">
    <property type="protein sequence ID" value="TWJ16121.1"/>
    <property type="molecule type" value="Genomic_DNA"/>
</dbReference>
<dbReference type="InterPro" id="IPR029787">
    <property type="entry name" value="Nucleotide_cyclase"/>
</dbReference>
<organism evidence="3 4">
    <name type="scientific">Stackebrandtia albiflava</name>
    <dbReference type="NCBI Taxonomy" id="406432"/>
    <lineage>
        <taxon>Bacteria</taxon>
        <taxon>Bacillati</taxon>
        <taxon>Actinomycetota</taxon>
        <taxon>Actinomycetes</taxon>
        <taxon>Glycomycetales</taxon>
        <taxon>Glycomycetaceae</taxon>
        <taxon>Stackebrandtia</taxon>
    </lineage>
</organism>
<gene>
    <name evidence="3" type="ORF">LX16_1845</name>
</gene>
<dbReference type="InterPro" id="IPR043128">
    <property type="entry name" value="Rev_trsase/Diguanyl_cyclase"/>
</dbReference>
<dbReference type="InterPro" id="IPR011990">
    <property type="entry name" value="TPR-like_helical_dom_sf"/>
</dbReference>
<feature type="domain" description="GGDEF" evidence="2">
    <location>
        <begin position="372"/>
        <end position="502"/>
    </location>
</feature>
<feature type="repeat" description="TPR" evidence="1">
    <location>
        <begin position="131"/>
        <end position="164"/>
    </location>
</feature>
<keyword evidence="1" id="KW-0802">TPR repeat</keyword>
<protein>
    <submittedName>
        <fullName evidence="3">Diguanylate cyclase (GGDEF)-like protein</fullName>
    </submittedName>
</protein>
<proteinExistence type="predicted"/>
<dbReference type="SUPFAM" id="SSF55073">
    <property type="entry name" value="Nucleotide cyclase"/>
    <property type="match status" value="1"/>
</dbReference>
<dbReference type="InterPro" id="IPR019734">
    <property type="entry name" value="TPR_rpt"/>
</dbReference>
<name>A0A562VE75_9ACTN</name>
<dbReference type="NCBIfam" id="TIGR00254">
    <property type="entry name" value="GGDEF"/>
    <property type="match status" value="1"/>
</dbReference>
<dbReference type="Gene3D" id="3.30.70.270">
    <property type="match status" value="1"/>
</dbReference>
<evidence type="ECO:0000256" key="1">
    <source>
        <dbReference type="PROSITE-ProRule" id="PRU00339"/>
    </source>
</evidence>
<evidence type="ECO:0000313" key="4">
    <source>
        <dbReference type="Proteomes" id="UP000321617"/>
    </source>
</evidence>
<dbReference type="InterPro" id="IPR000160">
    <property type="entry name" value="GGDEF_dom"/>
</dbReference>
<comment type="caution">
    <text evidence="3">The sequence shown here is derived from an EMBL/GenBank/DDBJ whole genome shotgun (WGS) entry which is preliminary data.</text>
</comment>
<dbReference type="PANTHER" id="PTHR45138:SF9">
    <property type="entry name" value="DIGUANYLATE CYCLASE DGCM-RELATED"/>
    <property type="match status" value="1"/>
</dbReference>
<dbReference type="FunFam" id="3.30.70.270:FF:000001">
    <property type="entry name" value="Diguanylate cyclase domain protein"/>
    <property type="match status" value="1"/>
</dbReference>
<dbReference type="SUPFAM" id="SSF48452">
    <property type="entry name" value="TPR-like"/>
    <property type="match status" value="1"/>
</dbReference>
<dbReference type="Pfam" id="PF00990">
    <property type="entry name" value="GGDEF"/>
    <property type="match status" value="1"/>
</dbReference>
<dbReference type="GO" id="GO:0052621">
    <property type="term" value="F:diguanylate cyclase activity"/>
    <property type="evidence" value="ECO:0007669"/>
    <property type="project" value="TreeGrafter"/>
</dbReference>
<dbReference type="SMART" id="SM00267">
    <property type="entry name" value="GGDEF"/>
    <property type="match status" value="1"/>
</dbReference>
<keyword evidence="4" id="KW-1185">Reference proteome</keyword>
<sequence>MPSSQQGTSVPTWQEDYARLRALMQSGTPHQVIKAGEEIAGAVADPMRVAQARQFILAANMNLRDRPGVAAALARASDALEACPDPRLVGNFHALAAWSAHQTGSLKNCGIHLITSERALSQMTETGEPAATAWGNLGLTYTILGFHEQAREAFDRVLTVSDSSIWEKGRIQAVVRHAVSLDHRGDGDACRKMLDDLLIGVPPAPDLEPAAVAWLRFAAHRRAVLGGPEPAPTTAPDIDLPVFREMRILSRVCADIVARRERAALKLLDGPGVGVETAGAAEPLRLRSLALSGLGRFAEALEAERRAASHISRQSERLRPLLLDSVGALLDHEHLRRTVARYADAAMTDPLTGLPNRRRLERFIRELAARSSEAMVGVLDLDGFKAINDTYGHATGDQVLQRVAGILARNVRIGDLLARAGGDEFVVVLPETSLADAGRIGERINQAVMGDDWQRMVIDIPVSISIGWAPLKRGFVGVADALHEADQAMYRVKRSRRQPCSH</sequence>
<dbReference type="Gene3D" id="1.25.40.10">
    <property type="entry name" value="Tetratricopeptide repeat domain"/>
    <property type="match status" value="1"/>
</dbReference>
<dbReference type="CDD" id="cd01949">
    <property type="entry name" value="GGDEF"/>
    <property type="match status" value="1"/>
</dbReference>
<reference evidence="3 4" key="1">
    <citation type="journal article" date="2013" name="Stand. Genomic Sci.">
        <title>Genomic Encyclopedia of Type Strains, Phase I: The one thousand microbial genomes (KMG-I) project.</title>
        <authorList>
            <person name="Kyrpides N.C."/>
            <person name="Woyke T."/>
            <person name="Eisen J.A."/>
            <person name="Garrity G."/>
            <person name="Lilburn T.G."/>
            <person name="Beck B.J."/>
            <person name="Whitman W.B."/>
            <person name="Hugenholtz P."/>
            <person name="Klenk H.P."/>
        </authorList>
    </citation>
    <scope>NUCLEOTIDE SEQUENCE [LARGE SCALE GENOMIC DNA]</scope>
    <source>
        <strain evidence="3 4">DSM 45044</strain>
    </source>
</reference>
<accession>A0A562VE75</accession>
<evidence type="ECO:0000259" key="2">
    <source>
        <dbReference type="PROSITE" id="PS50887"/>
    </source>
</evidence>
<dbReference type="PANTHER" id="PTHR45138">
    <property type="entry name" value="REGULATORY COMPONENTS OF SENSORY TRANSDUCTION SYSTEM"/>
    <property type="match status" value="1"/>
</dbReference>
<evidence type="ECO:0000313" key="3">
    <source>
        <dbReference type="EMBL" id="TWJ16121.1"/>
    </source>
</evidence>
<dbReference type="PROSITE" id="PS50005">
    <property type="entry name" value="TPR"/>
    <property type="match status" value="1"/>
</dbReference>
<dbReference type="PROSITE" id="PS50887">
    <property type="entry name" value="GGDEF"/>
    <property type="match status" value="1"/>
</dbReference>
<dbReference type="InterPro" id="IPR050469">
    <property type="entry name" value="Diguanylate_Cyclase"/>
</dbReference>